<proteinExistence type="predicted"/>
<reference evidence="1 2" key="1">
    <citation type="submission" date="2023-02" db="EMBL/GenBank/DDBJ databases">
        <title>Comparative genome analysis of Eubacterium limosum species.</title>
        <authorList>
            <person name="Bak J.E."/>
        </authorList>
    </citation>
    <scope>NUCLEOTIDE SEQUENCE [LARGE SCALE GENOMIC DNA]</scope>
    <source>
        <strain evidence="1 2">KGMB01548</strain>
    </source>
</reference>
<sequence length="70" mass="8157">MKITIFNFDDLYRELEQFQKMASCLFNKGAVLGVDICGENPKADQKRNNVFNRKLLRYLEVENKPLSMAV</sequence>
<protein>
    <submittedName>
        <fullName evidence="1">Uncharacterized protein</fullName>
    </submittedName>
</protein>
<comment type="caution">
    <text evidence="1">The sequence shown here is derived from an EMBL/GenBank/DDBJ whole genome shotgun (WGS) entry which is preliminary data.</text>
</comment>
<accession>A0ABT5UJZ1</accession>
<evidence type="ECO:0000313" key="1">
    <source>
        <dbReference type="EMBL" id="MDE1469228.1"/>
    </source>
</evidence>
<dbReference type="EMBL" id="JAQSVD010000001">
    <property type="protein sequence ID" value="MDE1469228.1"/>
    <property type="molecule type" value="Genomic_DNA"/>
</dbReference>
<organism evidence="1 2">
    <name type="scientific">Eubacterium limosum</name>
    <dbReference type="NCBI Taxonomy" id="1736"/>
    <lineage>
        <taxon>Bacteria</taxon>
        <taxon>Bacillati</taxon>
        <taxon>Bacillota</taxon>
        <taxon>Clostridia</taxon>
        <taxon>Eubacteriales</taxon>
        <taxon>Eubacteriaceae</taxon>
        <taxon>Eubacterium</taxon>
    </lineage>
</organism>
<dbReference type="RefSeq" id="WP_133965936.1">
    <property type="nucleotide sequence ID" value="NZ_JAJCLO010000006.1"/>
</dbReference>
<evidence type="ECO:0000313" key="2">
    <source>
        <dbReference type="Proteomes" id="UP001215087"/>
    </source>
</evidence>
<dbReference type="Proteomes" id="UP001215087">
    <property type="component" value="Unassembled WGS sequence"/>
</dbReference>
<name>A0ABT5UJZ1_EUBLI</name>
<keyword evidence="2" id="KW-1185">Reference proteome</keyword>
<gene>
    <name evidence="1" type="ORF">PTZ04_03040</name>
</gene>